<gene>
    <name evidence="1" type="ORF">RM190_11225</name>
</gene>
<protein>
    <submittedName>
        <fullName evidence="1">Bifunctional methylenetetrahydrofolate dehydrogenase/methenyltetrahydrofolate cyclohydrolase</fullName>
    </submittedName>
</protein>
<dbReference type="Gene3D" id="3.40.50.10860">
    <property type="entry name" value="Leucine Dehydrogenase, chain A, domain 1"/>
    <property type="match status" value="1"/>
</dbReference>
<dbReference type="EMBL" id="JAVRQI010000008">
    <property type="protein sequence ID" value="MDT1062436.1"/>
    <property type="molecule type" value="Genomic_DNA"/>
</dbReference>
<proteinExistence type="predicted"/>
<name>A0ABU3EE90_9RHOB</name>
<organism evidence="1 2">
    <name type="scientific">Paracoccus broussonetiae</name>
    <dbReference type="NCBI Taxonomy" id="3075834"/>
    <lineage>
        <taxon>Bacteria</taxon>
        <taxon>Pseudomonadati</taxon>
        <taxon>Pseudomonadota</taxon>
        <taxon>Alphaproteobacteria</taxon>
        <taxon>Rhodobacterales</taxon>
        <taxon>Paracoccaceae</taxon>
        <taxon>Paracoccus</taxon>
    </lineage>
</organism>
<evidence type="ECO:0000313" key="1">
    <source>
        <dbReference type="EMBL" id="MDT1062436.1"/>
    </source>
</evidence>
<keyword evidence="2" id="KW-1185">Reference proteome</keyword>
<evidence type="ECO:0000313" key="2">
    <source>
        <dbReference type="Proteomes" id="UP001251085"/>
    </source>
</evidence>
<dbReference type="Proteomes" id="UP001251085">
    <property type="component" value="Unassembled WGS sequence"/>
</dbReference>
<sequence>MTNIIDGKAFAAAIRGRVADHVTELSGLGIVPGLAVVLVGEDP</sequence>
<feature type="non-terminal residue" evidence="1">
    <location>
        <position position="43"/>
    </location>
</feature>
<dbReference type="InterPro" id="IPR046346">
    <property type="entry name" value="Aminoacid_DH-like_N_sf"/>
</dbReference>
<reference evidence="2" key="1">
    <citation type="submission" date="2023-07" db="EMBL/GenBank/DDBJ databases">
        <title>Characterization of two Paracoccaceae strains isolated from Phycosphere and proposal of Xinfangfangia lacusdiani sp. nov.</title>
        <authorList>
            <person name="Deng Y."/>
            <person name="Zhang Y.Q."/>
        </authorList>
    </citation>
    <scope>NUCLEOTIDE SEQUENCE [LARGE SCALE GENOMIC DNA]</scope>
    <source>
        <strain evidence="2">CPCC 101403</strain>
    </source>
</reference>
<comment type="caution">
    <text evidence="1">The sequence shown here is derived from an EMBL/GenBank/DDBJ whole genome shotgun (WGS) entry which is preliminary data.</text>
</comment>
<accession>A0ABU3EE90</accession>
<dbReference type="SUPFAM" id="SSF53223">
    <property type="entry name" value="Aminoacid dehydrogenase-like, N-terminal domain"/>
    <property type="match status" value="1"/>
</dbReference>